<evidence type="ECO:0000256" key="2">
    <source>
        <dbReference type="PROSITE-ProRule" id="PRU00335"/>
    </source>
</evidence>
<comment type="caution">
    <text evidence="4">The sequence shown here is derived from an EMBL/GenBank/DDBJ whole genome shotgun (WGS) entry which is preliminary data.</text>
</comment>
<dbReference type="InterPro" id="IPR009057">
    <property type="entry name" value="Homeodomain-like_sf"/>
</dbReference>
<reference evidence="4 5" key="1">
    <citation type="submission" date="2020-05" db="EMBL/GenBank/DDBJ databases">
        <title>Flexivirga sp. ID2601S isolated from air conditioner.</title>
        <authorList>
            <person name="Kim D.H."/>
        </authorList>
    </citation>
    <scope>NUCLEOTIDE SEQUENCE [LARGE SCALE GENOMIC DNA]</scope>
    <source>
        <strain evidence="4 5">ID2601S</strain>
    </source>
</reference>
<dbReference type="Proteomes" id="UP000557772">
    <property type="component" value="Unassembled WGS sequence"/>
</dbReference>
<dbReference type="EMBL" id="JABENB010000001">
    <property type="protein sequence ID" value="NNG37973.1"/>
    <property type="molecule type" value="Genomic_DNA"/>
</dbReference>
<dbReference type="Gene3D" id="1.10.357.10">
    <property type="entry name" value="Tetracycline Repressor, domain 2"/>
    <property type="match status" value="1"/>
</dbReference>
<proteinExistence type="predicted"/>
<evidence type="ECO:0000313" key="4">
    <source>
        <dbReference type="EMBL" id="NNG37973.1"/>
    </source>
</evidence>
<dbReference type="InterPro" id="IPR050109">
    <property type="entry name" value="HTH-type_TetR-like_transc_reg"/>
</dbReference>
<dbReference type="PROSITE" id="PS50977">
    <property type="entry name" value="HTH_TETR_2"/>
    <property type="match status" value="1"/>
</dbReference>
<dbReference type="AlphaFoldDB" id="A0A849ADX4"/>
<gene>
    <name evidence="4" type="ORF">HJ588_01610</name>
</gene>
<dbReference type="Pfam" id="PF00440">
    <property type="entry name" value="TetR_N"/>
    <property type="match status" value="1"/>
</dbReference>
<sequence>MRARLMQATIDCLVERGWAGTTTTLVSERAGVSRGAQLHHFPSKRELVVASVQHLADQLNGDLQRRHDEAINGRGHSTRKTLGLLADHFTSAIFVASLELWVAARTDAELLEIVQPMERRWGREEHRLAVELLGVDDTHPPTRALVQGTLDMMRGFGLANTLSDDSRRRGRILTEWAELIDANARPAAPTGKTG</sequence>
<evidence type="ECO:0000256" key="1">
    <source>
        <dbReference type="ARBA" id="ARBA00023125"/>
    </source>
</evidence>
<dbReference type="SUPFAM" id="SSF46689">
    <property type="entry name" value="Homeodomain-like"/>
    <property type="match status" value="1"/>
</dbReference>
<feature type="DNA-binding region" description="H-T-H motif" evidence="2">
    <location>
        <begin position="22"/>
        <end position="41"/>
    </location>
</feature>
<feature type="domain" description="HTH tetR-type" evidence="3">
    <location>
        <begin position="1"/>
        <end position="59"/>
    </location>
</feature>
<accession>A0A849ADX4</accession>
<evidence type="ECO:0000259" key="3">
    <source>
        <dbReference type="PROSITE" id="PS50977"/>
    </source>
</evidence>
<organism evidence="4 5">
    <name type="scientific">Flexivirga aerilata</name>
    <dbReference type="NCBI Taxonomy" id="1656889"/>
    <lineage>
        <taxon>Bacteria</taxon>
        <taxon>Bacillati</taxon>
        <taxon>Actinomycetota</taxon>
        <taxon>Actinomycetes</taxon>
        <taxon>Micrococcales</taxon>
        <taxon>Dermacoccaceae</taxon>
        <taxon>Flexivirga</taxon>
    </lineage>
</organism>
<dbReference type="PANTHER" id="PTHR30055:SF226">
    <property type="entry name" value="HTH-TYPE TRANSCRIPTIONAL REGULATOR PKSA"/>
    <property type="match status" value="1"/>
</dbReference>
<dbReference type="PRINTS" id="PR00455">
    <property type="entry name" value="HTHTETR"/>
</dbReference>
<evidence type="ECO:0000313" key="5">
    <source>
        <dbReference type="Proteomes" id="UP000557772"/>
    </source>
</evidence>
<keyword evidence="5" id="KW-1185">Reference proteome</keyword>
<dbReference type="GO" id="GO:0000976">
    <property type="term" value="F:transcription cis-regulatory region binding"/>
    <property type="evidence" value="ECO:0007669"/>
    <property type="project" value="TreeGrafter"/>
</dbReference>
<dbReference type="InterPro" id="IPR001647">
    <property type="entry name" value="HTH_TetR"/>
</dbReference>
<protein>
    <submittedName>
        <fullName evidence="4">TetR/AcrR family transcriptional regulator</fullName>
    </submittedName>
</protein>
<dbReference type="PANTHER" id="PTHR30055">
    <property type="entry name" value="HTH-TYPE TRANSCRIPTIONAL REGULATOR RUTR"/>
    <property type="match status" value="1"/>
</dbReference>
<name>A0A849ADX4_9MICO</name>
<keyword evidence="1 2" id="KW-0238">DNA-binding</keyword>
<dbReference type="GO" id="GO:0003700">
    <property type="term" value="F:DNA-binding transcription factor activity"/>
    <property type="evidence" value="ECO:0007669"/>
    <property type="project" value="TreeGrafter"/>
</dbReference>